<evidence type="ECO:0000256" key="9">
    <source>
        <dbReference type="ARBA" id="ARBA00023125"/>
    </source>
</evidence>
<dbReference type="GO" id="GO:0005524">
    <property type="term" value="F:ATP binding"/>
    <property type="evidence" value="ECO:0007669"/>
    <property type="project" value="UniProtKB-KW"/>
</dbReference>
<name>A0AAW2ZJY4_9EUKA</name>
<keyword evidence="9 11" id="KW-0238">DNA-binding</keyword>
<dbReference type="InterPro" id="IPR003593">
    <property type="entry name" value="AAA+_ATPase"/>
</dbReference>
<dbReference type="PRINTS" id="PR01659">
    <property type="entry name" value="MCMPROTEIN3"/>
</dbReference>
<evidence type="ECO:0000256" key="1">
    <source>
        <dbReference type="ARBA" id="ARBA00004123"/>
    </source>
</evidence>
<feature type="compositionally biased region" description="Basic residues" evidence="12">
    <location>
        <begin position="984"/>
        <end position="993"/>
    </location>
</feature>
<dbReference type="InterPro" id="IPR033762">
    <property type="entry name" value="MCM_OB"/>
</dbReference>
<evidence type="ECO:0000256" key="3">
    <source>
        <dbReference type="ARBA" id="ARBA00012551"/>
    </source>
</evidence>
<dbReference type="Gene3D" id="2.20.28.10">
    <property type="match status" value="1"/>
</dbReference>
<keyword evidence="15" id="KW-1185">Reference proteome</keyword>
<dbReference type="InterPro" id="IPR027925">
    <property type="entry name" value="MCM_N"/>
</dbReference>
<dbReference type="GO" id="GO:0042555">
    <property type="term" value="C:MCM complex"/>
    <property type="evidence" value="ECO:0007669"/>
    <property type="project" value="InterPro"/>
</dbReference>
<feature type="region of interest" description="Disordered" evidence="12">
    <location>
        <begin position="202"/>
        <end position="283"/>
    </location>
</feature>
<feature type="domain" description="MCM C-terminal AAA(+) ATPase" evidence="13">
    <location>
        <begin position="614"/>
        <end position="821"/>
    </location>
</feature>
<keyword evidence="5 11" id="KW-0547">Nucleotide-binding</keyword>
<dbReference type="GO" id="GO:0016787">
    <property type="term" value="F:hydrolase activity"/>
    <property type="evidence" value="ECO:0007669"/>
    <property type="project" value="UniProtKB-KW"/>
</dbReference>
<dbReference type="GO" id="GO:0000727">
    <property type="term" value="P:double-strand break repair via break-induced replication"/>
    <property type="evidence" value="ECO:0007669"/>
    <property type="project" value="TreeGrafter"/>
</dbReference>
<dbReference type="EMBL" id="JAOPGA020001590">
    <property type="protein sequence ID" value="KAL0489703.1"/>
    <property type="molecule type" value="Genomic_DNA"/>
</dbReference>
<dbReference type="InterPro" id="IPR018525">
    <property type="entry name" value="MCM_CS"/>
</dbReference>
<dbReference type="Gene3D" id="2.40.50.140">
    <property type="entry name" value="Nucleic acid-binding proteins"/>
    <property type="match status" value="1"/>
</dbReference>
<dbReference type="PROSITE" id="PS50051">
    <property type="entry name" value="MCM_2"/>
    <property type="match status" value="1"/>
</dbReference>
<dbReference type="GO" id="GO:0003697">
    <property type="term" value="F:single-stranded DNA binding"/>
    <property type="evidence" value="ECO:0007669"/>
    <property type="project" value="TreeGrafter"/>
</dbReference>
<dbReference type="Proteomes" id="UP001431209">
    <property type="component" value="Unassembled WGS sequence"/>
</dbReference>
<evidence type="ECO:0000313" key="15">
    <source>
        <dbReference type="Proteomes" id="UP001431209"/>
    </source>
</evidence>
<protein>
    <recommendedName>
        <fullName evidence="3">DNA helicase</fullName>
        <ecNumber evidence="3">3.6.4.12</ecNumber>
    </recommendedName>
</protein>
<comment type="subcellular location">
    <subcellularLocation>
        <location evidence="1">Nucleus</location>
    </subcellularLocation>
</comment>
<dbReference type="InterPro" id="IPR001208">
    <property type="entry name" value="MCM_dom"/>
</dbReference>
<dbReference type="Gene3D" id="3.40.50.300">
    <property type="entry name" value="P-loop containing nucleotide triphosphate hydrolases"/>
    <property type="match status" value="1"/>
</dbReference>
<dbReference type="GO" id="GO:1902975">
    <property type="term" value="P:mitotic DNA replication initiation"/>
    <property type="evidence" value="ECO:0007669"/>
    <property type="project" value="TreeGrafter"/>
</dbReference>
<dbReference type="InterPro" id="IPR041562">
    <property type="entry name" value="MCM_lid"/>
</dbReference>
<dbReference type="Pfam" id="PF00493">
    <property type="entry name" value="MCM"/>
    <property type="match status" value="1"/>
</dbReference>
<evidence type="ECO:0000256" key="10">
    <source>
        <dbReference type="ARBA" id="ARBA00023242"/>
    </source>
</evidence>
<reference evidence="14 15" key="1">
    <citation type="submission" date="2024-03" db="EMBL/GenBank/DDBJ databases">
        <title>The Acrasis kona genome and developmental transcriptomes reveal deep origins of eukaryotic multicellular pathways.</title>
        <authorList>
            <person name="Sheikh S."/>
            <person name="Fu C.-J."/>
            <person name="Brown M.W."/>
            <person name="Baldauf S.L."/>
        </authorList>
    </citation>
    <scope>NUCLEOTIDE SEQUENCE [LARGE SCALE GENOMIC DNA]</scope>
    <source>
        <strain evidence="14 15">ATCC MYA-3509</strain>
    </source>
</reference>
<feature type="compositionally biased region" description="Low complexity" evidence="12">
    <location>
        <begin position="243"/>
        <end position="261"/>
    </location>
</feature>
<evidence type="ECO:0000256" key="2">
    <source>
        <dbReference type="ARBA" id="ARBA00008010"/>
    </source>
</evidence>
<evidence type="ECO:0000256" key="12">
    <source>
        <dbReference type="SAM" id="MobiDB-lite"/>
    </source>
</evidence>
<dbReference type="SMART" id="SM00382">
    <property type="entry name" value="AAA"/>
    <property type="match status" value="1"/>
</dbReference>
<feature type="compositionally biased region" description="Basic and acidic residues" evidence="12">
    <location>
        <begin position="218"/>
        <end position="239"/>
    </location>
</feature>
<comment type="caution">
    <text evidence="14">The sequence shown here is derived from an EMBL/GenBank/DDBJ whole genome shotgun (WGS) entry which is preliminary data.</text>
</comment>
<evidence type="ECO:0000256" key="7">
    <source>
        <dbReference type="ARBA" id="ARBA00022806"/>
    </source>
</evidence>
<feature type="compositionally biased region" description="Polar residues" evidence="12">
    <location>
        <begin position="479"/>
        <end position="491"/>
    </location>
</feature>
<dbReference type="InterPro" id="IPR008046">
    <property type="entry name" value="Mcm3"/>
</dbReference>
<keyword evidence="10" id="KW-0539">Nucleus</keyword>
<accession>A0AAW2ZJY4</accession>
<dbReference type="Pfam" id="PF17855">
    <property type="entry name" value="MCM_lid"/>
    <property type="match status" value="1"/>
</dbReference>
<gene>
    <name evidence="14" type="ORF">AKO1_011412</name>
</gene>
<dbReference type="InterPro" id="IPR012340">
    <property type="entry name" value="NA-bd_OB-fold"/>
</dbReference>
<dbReference type="GO" id="GO:0006271">
    <property type="term" value="P:DNA strand elongation involved in DNA replication"/>
    <property type="evidence" value="ECO:0007669"/>
    <property type="project" value="TreeGrafter"/>
</dbReference>
<dbReference type="SUPFAM" id="SSF52540">
    <property type="entry name" value="P-loop containing nucleoside triphosphate hydrolases"/>
    <property type="match status" value="1"/>
</dbReference>
<keyword evidence="6" id="KW-0378">Hydrolase</keyword>
<dbReference type="GO" id="GO:0005634">
    <property type="term" value="C:nucleus"/>
    <property type="evidence" value="ECO:0007669"/>
    <property type="project" value="UniProtKB-SubCell"/>
</dbReference>
<feature type="region of interest" description="Disordered" evidence="12">
    <location>
        <begin position="979"/>
        <end position="1051"/>
    </location>
</feature>
<dbReference type="EC" id="3.6.4.12" evidence="3"/>
<evidence type="ECO:0000313" key="14">
    <source>
        <dbReference type="EMBL" id="KAL0489703.1"/>
    </source>
</evidence>
<dbReference type="PRINTS" id="PR01657">
    <property type="entry name" value="MCMFAMILY"/>
</dbReference>
<sequence>MYTKTDSRYTFDGQLDIPPPPYYSVIPPYHNVKKIPSPAYEEHLLTNQITNARNDHKKLFTMHKMQVLRQQYMNTRDHTNSLRDEVQRQRIRTEQTIHGTYQYLKDELKKLYLESMDYVRRTELDLTKPLDEHINHMDQNTAIIDMMTDKLSTEKTLSTSTIMEAERLNSELKPPKVRIPRYELFSEEKFIPICNTTLATLDSEITPDPQRGFQNKRTQKETTRSETKEQKPSYKHTNDSIDESSILDGSISESESDISSIVPTEPSPDIERDKKLKKKKESQSIGDTFKEFQQIYETSKARGPCSRNSILGGKQNSYIMSEALRAYKQKFDAFLDHDFGWGTYDDKVKDMMKNGKPRLILRIDDLRSFDPELAATFQRTPSEFLPAFELALGERITRLDPSYFEDNVDAEAHIAIEGNLGGAYHVTPRQLLSNFLGRLVCVEGIVTKSSLILPKVVRTVHYCPTTNKHHKRDYRDATSIGSGIPTGSTLPTRDPHGNALETEYGLCKYKDTQSLSIQEMPERAPAGQLPRSVECILEDDIVDRVKPGDRIRLFGIYRAVSNAAIGQSMSGTMRTVLVVNNIIPITTQITNANITDRNRSQIERIARTHQGTNLLTYLSRSVAPSIFGHDNIKKALLLLLLGGVEKNFYNSNTHVRGDLNIMMVGDPSTAKSQLLRFMMHVAPLAISTTGRASTGVGLTAAITSDKDTGERGLQAGAMVLADRGVVCIDEFDKMNDIDRVAMHEVMEQQTVTIAKAGVHTSLNARCSVIAAANPIYGQYNRQATIQRNVGLPDSLLSRFDLVFILLDERDAAKDRMVAGHVLGHHRQRTRYDEMHSGDLLSNDIMNVMNIDANDVNGEEEEEKEDFETDPNAPISIKLLRKYIAHAKFTFKPKLTEEARASIEKFYLELRQNNNQKTLPITPRTIETLIRLSTAMAKVYLRNEVLESDVEEVYELMKYAICFMNNTSNKEALDAATAATQANGRKIKKKKGTKKDRSSAREENQTKNVVGEKRKRSDTDLDVEQSQQKPNTQEEEQIATNENSVPDDDVDDDILITNEIPEEDEQIEEEENEVVTEVTKEVSTKILGFVKKIVKEGRSDSFKVEKLRALCREADITMGQLDFMLQQLSEESRVSIDGDEVYVI</sequence>
<evidence type="ECO:0000256" key="5">
    <source>
        <dbReference type="ARBA" id="ARBA00022741"/>
    </source>
</evidence>
<dbReference type="SUPFAM" id="SSF50249">
    <property type="entry name" value="Nucleic acid-binding proteins"/>
    <property type="match status" value="1"/>
</dbReference>
<keyword evidence="4" id="KW-0235">DNA replication</keyword>
<dbReference type="Pfam" id="PF17207">
    <property type="entry name" value="MCM_OB"/>
    <property type="match status" value="1"/>
</dbReference>
<dbReference type="Pfam" id="PF14551">
    <property type="entry name" value="MCM_N"/>
    <property type="match status" value="1"/>
</dbReference>
<dbReference type="Gene3D" id="3.30.1640.10">
    <property type="entry name" value="mini-chromosome maintenance (MCM) complex, chain A, domain 1"/>
    <property type="match status" value="1"/>
</dbReference>
<dbReference type="InterPro" id="IPR031327">
    <property type="entry name" value="MCM"/>
</dbReference>
<dbReference type="SMART" id="SM00350">
    <property type="entry name" value="MCM"/>
    <property type="match status" value="1"/>
</dbReference>
<feature type="region of interest" description="Disordered" evidence="12">
    <location>
        <begin position="473"/>
        <end position="496"/>
    </location>
</feature>
<evidence type="ECO:0000256" key="4">
    <source>
        <dbReference type="ARBA" id="ARBA00022705"/>
    </source>
</evidence>
<evidence type="ECO:0000256" key="8">
    <source>
        <dbReference type="ARBA" id="ARBA00022840"/>
    </source>
</evidence>
<proteinExistence type="inferred from homology"/>
<feature type="compositionally biased region" description="Basic and acidic residues" evidence="12">
    <location>
        <begin position="994"/>
        <end position="1018"/>
    </location>
</feature>
<dbReference type="GO" id="GO:0017116">
    <property type="term" value="F:single-stranded DNA helicase activity"/>
    <property type="evidence" value="ECO:0007669"/>
    <property type="project" value="TreeGrafter"/>
</dbReference>
<dbReference type="InterPro" id="IPR027417">
    <property type="entry name" value="P-loop_NTPase"/>
</dbReference>
<dbReference type="PANTHER" id="PTHR11630">
    <property type="entry name" value="DNA REPLICATION LICENSING FACTOR MCM FAMILY MEMBER"/>
    <property type="match status" value="1"/>
</dbReference>
<evidence type="ECO:0000259" key="13">
    <source>
        <dbReference type="PROSITE" id="PS50051"/>
    </source>
</evidence>
<comment type="similarity">
    <text evidence="2 11">Belongs to the MCM family.</text>
</comment>
<keyword evidence="8 11" id="KW-0067">ATP-binding</keyword>
<evidence type="ECO:0000256" key="11">
    <source>
        <dbReference type="RuleBase" id="RU004070"/>
    </source>
</evidence>
<dbReference type="PROSITE" id="PS00847">
    <property type="entry name" value="MCM_1"/>
    <property type="match status" value="1"/>
</dbReference>
<evidence type="ECO:0000256" key="6">
    <source>
        <dbReference type="ARBA" id="ARBA00022801"/>
    </source>
</evidence>
<keyword evidence="7" id="KW-0347">Helicase</keyword>
<organism evidence="14 15">
    <name type="scientific">Acrasis kona</name>
    <dbReference type="NCBI Taxonomy" id="1008807"/>
    <lineage>
        <taxon>Eukaryota</taxon>
        <taxon>Discoba</taxon>
        <taxon>Heterolobosea</taxon>
        <taxon>Tetramitia</taxon>
        <taxon>Eutetramitia</taxon>
        <taxon>Acrasidae</taxon>
        <taxon>Acrasis</taxon>
    </lineage>
</organism>
<dbReference type="AlphaFoldDB" id="A0AAW2ZJY4"/>
<dbReference type="PANTHER" id="PTHR11630:SF46">
    <property type="entry name" value="DNA REPLICATION LICENSING FACTOR MCM3-RELATED"/>
    <property type="match status" value="1"/>
</dbReference>